<dbReference type="InterPro" id="IPR001781">
    <property type="entry name" value="Znf_LIM"/>
</dbReference>
<dbReference type="PROSITE" id="PS50023">
    <property type="entry name" value="LIM_DOMAIN_2"/>
    <property type="match status" value="3"/>
</dbReference>
<keyword evidence="5" id="KW-0677">Repeat</keyword>
<keyword evidence="7 9" id="KW-0440">LIM domain</keyword>
<accession>A0A8C5MLV4</accession>
<dbReference type="PROSITE" id="PS00478">
    <property type="entry name" value="LIM_DOMAIN_1"/>
    <property type="match status" value="1"/>
</dbReference>
<feature type="domain" description="LIM zinc-binding" evidence="11">
    <location>
        <begin position="145"/>
        <end position="205"/>
    </location>
</feature>
<feature type="region of interest" description="Disordered" evidence="10">
    <location>
        <begin position="271"/>
        <end position="309"/>
    </location>
</feature>
<dbReference type="InterPro" id="IPR033727">
    <property type="entry name" value="LIM3_prickle"/>
</dbReference>
<dbReference type="PANTHER" id="PTHR24211:SF19">
    <property type="entry name" value="PRICKLE PLANAR CELL POLARITY PROTEIN 3"/>
    <property type="match status" value="1"/>
</dbReference>
<dbReference type="Ensembl" id="ENSLLET00000016271.1">
    <property type="protein sequence ID" value="ENSLLEP00000015670.1"/>
    <property type="gene ID" value="ENSLLEG00000009973.1"/>
</dbReference>
<dbReference type="GO" id="GO:0001736">
    <property type="term" value="P:establishment of planar polarity"/>
    <property type="evidence" value="ECO:0007669"/>
    <property type="project" value="UniProtKB-ARBA"/>
</dbReference>
<evidence type="ECO:0000313" key="12">
    <source>
        <dbReference type="Ensembl" id="ENSLLEP00000015670.1"/>
    </source>
</evidence>
<evidence type="ECO:0000256" key="1">
    <source>
        <dbReference type="ARBA" id="ARBA00004413"/>
    </source>
</evidence>
<keyword evidence="13" id="KW-1185">Reference proteome</keyword>
<comment type="similarity">
    <text evidence="2">Belongs to the prickle / espinas / testin family.</text>
</comment>
<keyword evidence="4 9" id="KW-0479">Metal-binding</keyword>
<keyword evidence="8" id="KW-0472">Membrane</keyword>
<dbReference type="AlphaFoldDB" id="A0A8C5MLV4"/>
<dbReference type="FunFam" id="2.10.110.10:FF:000005">
    <property type="entry name" value="Testin isoform 1"/>
    <property type="match status" value="1"/>
</dbReference>
<feature type="compositionally biased region" description="Polar residues" evidence="10">
    <location>
        <begin position="289"/>
        <end position="298"/>
    </location>
</feature>
<evidence type="ECO:0000256" key="6">
    <source>
        <dbReference type="ARBA" id="ARBA00022833"/>
    </source>
</evidence>
<dbReference type="Pfam" id="PF00412">
    <property type="entry name" value="LIM"/>
    <property type="match status" value="3"/>
</dbReference>
<name>A0A8C5MLV4_9ANUR</name>
<feature type="region of interest" description="Disordered" evidence="10">
    <location>
        <begin position="386"/>
        <end position="436"/>
    </location>
</feature>
<comment type="subcellular location">
    <subcellularLocation>
        <location evidence="1">Cell membrane</location>
        <topology evidence="1">Peripheral membrane protein</topology>
        <orientation evidence="1">Cytoplasmic side</orientation>
    </subcellularLocation>
</comment>
<protein>
    <submittedName>
        <fullName evidence="12">Prickle planar cell polarity protein 3</fullName>
    </submittedName>
</protein>
<dbReference type="InterPro" id="IPR033725">
    <property type="entry name" value="LIM1_prickle"/>
</dbReference>
<dbReference type="CDD" id="cd09420">
    <property type="entry name" value="LIM3_Prickle"/>
    <property type="match status" value="1"/>
</dbReference>
<reference evidence="12" key="1">
    <citation type="submission" date="2025-08" db="UniProtKB">
        <authorList>
            <consortium name="Ensembl"/>
        </authorList>
    </citation>
    <scope>IDENTIFICATION</scope>
</reference>
<keyword evidence="3" id="KW-1003">Cell membrane</keyword>
<evidence type="ECO:0000256" key="10">
    <source>
        <dbReference type="SAM" id="MobiDB-lite"/>
    </source>
</evidence>
<evidence type="ECO:0000313" key="13">
    <source>
        <dbReference type="Proteomes" id="UP000694569"/>
    </source>
</evidence>
<gene>
    <name evidence="12" type="primary">PRICKLE3</name>
</gene>
<evidence type="ECO:0000256" key="9">
    <source>
        <dbReference type="PROSITE-ProRule" id="PRU00125"/>
    </source>
</evidence>
<evidence type="ECO:0000256" key="2">
    <source>
        <dbReference type="ARBA" id="ARBA00008268"/>
    </source>
</evidence>
<dbReference type="PANTHER" id="PTHR24211">
    <property type="entry name" value="LIM DOMAIN-CONTAINING PROTEIN"/>
    <property type="match status" value="1"/>
</dbReference>
<dbReference type="GO" id="GO:0005886">
    <property type="term" value="C:plasma membrane"/>
    <property type="evidence" value="ECO:0007669"/>
    <property type="project" value="UniProtKB-SubCell"/>
</dbReference>
<dbReference type="CDD" id="cd09415">
    <property type="entry name" value="LIM1_Prickle"/>
    <property type="match status" value="1"/>
</dbReference>
<dbReference type="FunFam" id="2.10.110.10:FF:000035">
    <property type="entry name" value="prickle-like protein 2 isoform X1"/>
    <property type="match status" value="1"/>
</dbReference>
<sequence length="436" mass="48674">MYRARGSDTELGSSSASFLHMTMRPSTAVSFKPVLSQARYCCSLQGDEEKELLALFSQKRKLENLGRGSVRPTSRTMSGTVCQKCGHQISAGDVAVFASRAGLGSCWHPQCFTCACCLELLSDLIYFYQEGQVYCGRHHAELQRPRCLACDEVIFSSECTQAEGHNWHTKHFCCFECECTLGGQRYVMKDRRPYCCPCYERIFSQYCDSCGECIGIDEGQLSYGGQHWHASEGCFCCGRCKKSLLGRPFLPRHGQIYCSRSCSLARTSSEHSISPTPIEMPLPKETRDVGTSTNLSTESENRMDGGRRPVSMIDPSQGTQPYHLHTPLMRSLHSSLRRVPAEFSRDCAQRRSLPDLSSQTRTPTRVTFKLPLSSELKEPITFSHASFTSSSSSDEEEGYFLGQPIPLPPFMRPPGYTAPSIPTQTPKKKEKSCNLS</sequence>
<evidence type="ECO:0000256" key="8">
    <source>
        <dbReference type="ARBA" id="ARBA00023136"/>
    </source>
</evidence>
<dbReference type="GO" id="GO:0046872">
    <property type="term" value="F:metal ion binding"/>
    <property type="evidence" value="ECO:0007669"/>
    <property type="project" value="UniProtKB-KW"/>
</dbReference>
<dbReference type="InterPro" id="IPR047120">
    <property type="entry name" value="Pk/Esn/Tes"/>
</dbReference>
<proteinExistence type="inferred from homology"/>
<dbReference type="InterPro" id="IPR033726">
    <property type="entry name" value="LIM2_prickle"/>
</dbReference>
<reference evidence="12" key="2">
    <citation type="submission" date="2025-09" db="UniProtKB">
        <authorList>
            <consortium name="Ensembl"/>
        </authorList>
    </citation>
    <scope>IDENTIFICATION</scope>
</reference>
<evidence type="ECO:0000256" key="3">
    <source>
        <dbReference type="ARBA" id="ARBA00022475"/>
    </source>
</evidence>
<dbReference type="CDD" id="cd09418">
    <property type="entry name" value="LIM2_Prickle"/>
    <property type="match status" value="1"/>
</dbReference>
<keyword evidence="6 9" id="KW-0862">Zinc</keyword>
<evidence type="ECO:0000259" key="11">
    <source>
        <dbReference type="PROSITE" id="PS50023"/>
    </source>
</evidence>
<dbReference type="Proteomes" id="UP000694569">
    <property type="component" value="Unplaced"/>
</dbReference>
<evidence type="ECO:0000256" key="4">
    <source>
        <dbReference type="ARBA" id="ARBA00022723"/>
    </source>
</evidence>
<evidence type="ECO:0000256" key="7">
    <source>
        <dbReference type="ARBA" id="ARBA00023038"/>
    </source>
</evidence>
<dbReference type="SUPFAM" id="SSF57716">
    <property type="entry name" value="Glucocorticoid receptor-like (DNA-binding domain)"/>
    <property type="match status" value="2"/>
</dbReference>
<feature type="domain" description="LIM zinc-binding" evidence="11">
    <location>
        <begin position="80"/>
        <end position="144"/>
    </location>
</feature>
<dbReference type="Gene3D" id="2.10.110.10">
    <property type="entry name" value="Cysteine Rich Protein"/>
    <property type="match status" value="3"/>
</dbReference>
<dbReference type="SMART" id="SM00132">
    <property type="entry name" value="LIM"/>
    <property type="match status" value="3"/>
</dbReference>
<dbReference type="OrthoDB" id="10069167at2759"/>
<dbReference type="GeneTree" id="ENSGT00940000153629"/>
<feature type="domain" description="LIM zinc-binding" evidence="11">
    <location>
        <begin position="208"/>
        <end position="269"/>
    </location>
</feature>
<evidence type="ECO:0000256" key="5">
    <source>
        <dbReference type="ARBA" id="ARBA00022737"/>
    </source>
</evidence>
<organism evidence="12 13">
    <name type="scientific">Leptobrachium leishanense</name>
    <name type="common">Leishan spiny toad</name>
    <dbReference type="NCBI Taxonomy" id="445787"/>
    <lineage>
        <taxon>Eukaryota</taxon>
        <taxon>Metazoa</taxon>
        <taxon>Chordata</taxon>
        <taxon>Craniata</taxon>
        <taxon>Vertebrata</taxon>
        <taxon>Euteleostomi</taxon>
        <taxon>Amphibia</taxon>
        <taxon>Batrachia</taxon>
        <taxon>Anura</taxon>
        <taxon>Pelobatoidea</taxon>
        <taxon>Megophryidae</taxon>
        <taxon>Leptobrachium</taxon>
    </lineage>
</organism>